<feature type="domain" description="Endonuclease/exonuclease/phosphatase" evidence="1">
    <location>
        <begin position="4"/>
        <end position="45"/>
    </location>
</feature>
<dbReference type="InterPro" id="IPR005135">
    <property type="entry name" value="Endo/exonuclease/phosphatase"/>
</dbReference>
<feature type="non-terminal residue" evidence="2">
    <location>
        <position position="50"/>
    </location>
</feature>
<evidence type="ECO:0000313" key="2">
    <source>
        <dbReference type="EMBL" id="SVE55154.1"/>
    </source>
</evidence>
<dbReference type="GO" id="GO:0003677">
    <property type="term" value="F:DNA binding"/>
    <property type="evidence" value="ECO:0007669"/>
    <property type="project" value="InterPro"/>
</dbReference>
<protein>
    <recommendedName>
        <fullName evidence="1">Endonuclease/exonuclease/phosphatase domain-containing protein</fullName>
    </recommendedName>
</protein>
<reference evidence="2" key="1">
    <citation type="submission" date="2018-05" db="EMBL/GenBank/DDBJ databases">
        <authorList>
            <person name="Lanie J.A."/>
            <person name="Ng W.-L."/>
            <person name="Kazmierczak K.M."/>
            <person name="Andrzejewski T.M."/>
            <person name="Davidsen T.M."/>
            <person name="Wayne K.J."/>
            <person name="Tettelin H."/>
            <person name="Glass J.I."/>
            <person name="Rusch D."/>
            <person name="Podicherti R."/>
            <person name="Tsui H.-C.T."/>
            <person name="Winkler M.E."/>
        </authorList>
    </citation>
    <scope>NUCLEOTIDE SEQUENCE</scope>
</reference>
<evidence type="ECO:0000259" key="1">
    <source>
        <dbReference type="Pfam" id="PF03372"/>
    </source>
</evidence>
<dbReference type="EMBL" id="UINC01225194">
    <property type="protein sequence ID" value="SVE55154.1"/>
    <property type="molecule type" value="Genomic_DNA"/>
</dbReference>
<dbReference type="GO" id="GO:0006281">
    <property type="term" value="P:DNA repair"/>
    <property type="evidence" value="ECO:0007669"/>
    <property type="project" value="InterPro"/>
</dbReference>
<dbReference type="Gene3D" id="3.60.10.10">
    <property type="entry name" value="Endonuclease/exonuclease/phosphatase"/>
    <property type="match status" value="1"/>
</dbReference>
<dbReference type="Pfam" id="PF03372">
    <property type="entry name" value="Exo_endo_phos"/>
    <property type="match status" value="1"/>
</dbReference>
<proteinExistence type="predicted"/>
<sequence length="50" mass="5668">MRILSWNVNGIRAAVRKGFLDWFHAEAPDVICLQEIKATPNDLTKDMANP</sequence>
<dbReference type="GO" id="GO:0004519">
    <property type="term" value="F:endonuclease activity"/>
    <property type="evidence" value="ECO:0007669"/>
    <property type="project" value="InterPro"/>
</dbReference>
<organism evidence="2">
    <name type="scientific">marine metagenome</name>
    <dbReference type="NCBI Taxonomy" id="408172"/>
    <lineage>
        <taxon>unclassified sequences</taxon>
        <taxon>metagenomes</taxon>
        <taxon>ecological metagenomes</taxon>
    </lineage>
</organism>
<dbReference type="PROSITE" id="PS00726">
    <property type="entry name" value="AP_NUCLEASE_F1_1"/>
    <property type="match status" value="1"/>
</dbReference>
<name>A0A383EEW3_9ZZZZ</name>
<dbReference type="InterPro" id="IPR036691">
    <property type="entry name" value="Endo/exonu/phosph_ase_sf"/>
</dbReference>
<dbReference type="AlphaFoldDB" id="A0A383EEW3"/>
<accession>A0A383EEW3</accession>
<dbReference type="InterPro" id="IPR020847">
    <property type="entry name" value="AP_endonuclease_F1_BS"/>
</dbReference>
<gene>
    <name evidence="2" type="ORF">METZ01_LOCUS508008</name>
</gene>
<dbReference type="SUPFAM" id="SSF56219">
    <property type="entry name" value="DNase I-like"/>
    <property type="match status" value="1"/>
</dbReference>